<evidence type="ECO:0000259" key="1">
    <source>
        <dbReference type="PROSITE" id="PS51186"/>
    </source>
</evidence>
<dbReference type="CDD" id="cd04301">
    <property type="entry name" value="NAT_SF"/>
    <property type="match status" value="1"/>
</dbReference>
<name>A0A9P4UJT9_9PEZI</name>
<organism evidence="2 3">
    <name type="scientific">Polychaeton citri CBS 116435</name>
    <dbReference type="NCBI Taxonomy" id="1314669"/>
    <lineage>
        <taxon>Eukaryota</taxon>
        <taxon>Fungi</taxon>
        <taxon>Dikarya</taxon>
        <taxon>Ascomycota</taxon>
        <taxon>Pezizomycotina</taxon>
        <taxon>Dothideomycetes</taxon>
        <taxon>Dothideomycetidae</taxon>
        <taxon>Capnodiales</taxon>
        <taxon>Capnodiaceae</taxon>
        <taxon>Polychaeton</taxon>
    </lineage>
</organism>
<dbReference type="InterPro" id="IPR016181">
    <property type="entry name" value="Acyl_CoA_acyltransferase"/>
</dbReference>
<dbReference type="PANTHER" id="PTHR43305:SF1">
    <property type="entry name" value="FAMILY N-ACETYLTRANSFERASE, PUTATIVE (AFU_ORTHOLOGUE AFUA_2G01380)-RELATED"/>
    <property type="match status" value="1"/>
</dbReference>
<feature type="domain" description="N-acetyltransferase" evidence="1">
    <location>
        <begin position="8"/>
        <end position="161"/>
    </location>
</feature>
<accession>A0A9P4UJT9</accession>
<dbReference type="PROSITE" id="PS51186">
    <property type="entry name" value="GNAT"/>
    <property type="match status" value="1"/>
</dbReference>
<dbReference type="Proteomes" id="UP000799441">
    <property type="component" value="Unassembled WGS sequence"/>
</dbReference>
<dbReference type="InterPro" id="IPR052777">
    <property type="entry name" value="Acetyltransferase_Enz"/>
</dbReference>
<evidence type="ECO:0000313" key="3">
    <source>
        <dbReference type="Proteomes" id="UP000799441"/>
    </source>
</evidence>
<protein>
    <submittedName>
        <fullName evidence="2">Acetyltransferase</fullName>
    </submittedName>
</protein>
<dbReference type="SUPFAM" id="SSF55729">
    <property type="entry name" value="Acyl-CoA N-acyltransferases (Nat)"/>
    <property type="match status" value="1"/>
</dbReference>
<gene>
    <name evidence="2" type="ORF">K431DRAFT_289141</name>
</gene>
<comment type="caution">
    <text evidence="2">The sequence shown here is derived from an EMBL/GenBank/DDBJ whole genome shotgun (WGS) entry which is preliminary data.</text>
</comment>
<dbReference type="EMBL" id="MU003863">
    <property type="protein sequence ID" value="KAF2716744.1"/>
    <property type="molecule type" value="Genomic_DNA"/>
</dbReference>
<reference evidence="2" key="1">
    <citation type="journal article" date="2020" name="Stud. Mycol.">
        <title>101 Dothideomycetes genomes: a test case for predicting lifestyles and emergence of pathogens.</title>
        <authorList>
            <person name="Haridas S."/>
            <person name="Albert R."/>
            <person name="Binder M."/>
            <person name="Bloem J."/>
            <person name="Labutti K."/>
            <person name="Salamov A."/>
            <person name="Andreopoulos B."/>
            <person name="Baker S."/>
            <person name="Barry K."/>
            <person name="Bills G."/>
            <person name="Bluhm B."/>
            <person name="Cannon C."/>
            <person name="Castanera R."/>
            <person name="Culley D."/>
            <person name="Daum C."/>
            <person name="Ezra D."/>
            <person name="Gonzalez J."/>
            <person name="Henrissat B."/>
            <person name="Kuo A."/>
            <person name="Liang C."/>
            <person name="Lipzen A."/>
            <person name="Lutzoni F."/>
            <person name="Magnuson J."/>
            <person name="Mondo S."/>
            <person name="Nolan M."/>
            <person name="Ohm R."/>
            <person name="Pangilinan J."/>
            <person name="Park H.-J."/>
            <person name="Ramirez L."/>
            <person name="Alfaro M."/>
            <person name="Sun H."/>
            <person name="Tritt A."/>
            <person name="Yoshinaga Y."/>
            <person name="Zwiers L.-H."/>
            <person name="Turgeon B."/>
            <person name="Goodwin S."/>
            <person name="Spatafora J."/>
            <person name="Crous P."/>
            <person name="Grigoriev I."/>
        </authorList>
    </citation>
    <scope>NUCLEOTIDE SEQUENCE</scope>
    <source>
        <strain evidence="2">CBS 116435</strain>
    </source>
</reference>
<dbReference type="OrthoDB" id="41532at2759"/>
<dbReference type="Gene3D" id="3.40.630.30">
    <property type="match status" value="1"/>
</dbReference>
<dbReference type="PANTHER" id="PTHR43305">
    <property type="entry name" value="FAMILY N-ACETYLTRANSFERASE, PUTATIVE (AFU_ORTHOLOGUE AFUA_2G01380)-RELATED"/>
    <property type="match status" value="1"/>
</dbReference>
<keyword evidence="3" id="KW-1185">Reference proteome</keyword>
<dbReference type="InterPro" id="IPR000182">
    <property type="entry name" value="GNAT_dom"/>
</dbReference>
<proteinExistence type="predicted"/>
<sequence>MPPKVIVTQVSSLRDISDVETLFKDYAQALGIDLSFQDFEAELESLPGKYAPPTGALLLARFEDTGQAVGCVGLRAFDGNEVCEMKRLYVDPKGRGTGLGKVLSSAIVSEARRLRYRAMRLDSLVDMTSAQAIYAHLGFVEIPPYRVNPIQGARFFELDLMG</sequence>
<dbReference type="Pfam" id="PF00583">
    <property type="entry name" value="Acetyltransf_1"/>
    <property type="match status" value="1"/>
</dbReference>
<dbReference type="GO" id="GO:0016747">
    <property type="term" value="F:acyltransferase activity, transferring groups other than amino-acyl groups"/>
    <property type="evidence" value="ECO:0007669"/>
    <property type="project" value="InterPro"/>
</dbReference>
<evidence type="ECO:0000313" key="2">
    <source>
        <dbReference type="EMBL" id="KAF2716744.1"/>
    </source>
</evidence>
<dbReference type="AlphaFoldDB" id="A0A9P4UJT9"/>